<gene>
    <name evidence="5" type="ORF">HMPREF0179_02854</name>
</gene>
<dbReference type="AlphaFoldDB" id="E5Y9D9"/>
<dbReference type="InterPro" id="IPR050166">
    <property type="entry name" value="ABC_transporter_ATP-bind"/>
</dbReference>
<dbReference type="InterPro" id="IPR017871">
    <property type="entry name" value="ABC_transporter-like_CS"/>
</dbReference>
<evidence type="ECO:0000256" key="2">
    <source>
        <dbReference type="ARBA" id="ARBA00022741"/>
    </source>
</evidence>
<evidence type="ECO:0000256" key="1">
    <source>
        <dbReference type="ARBA" id="ARBA00022448"/>
    </source>
</evidence>
<dbReference type="Pfam" id="PF00005">
    <property type="entry name" value="ABC_tran"/>
    <property type="match status" value="1"/>
</dbReference>
<dbReference type="GO" id="GO:0005524">
    <property type="term" value="F:ATP binding"/>
    <property type="evidence" value="ECO:0007669"/>
    <property type="project" value="UniProtKB-KW"/>
</dbReference>
<evidence type="ECO:0000259" key="4">
    <source>
        <dbReference type="PROSITE" id="PS50893"/>
    </source>
</evidence>
<dbReference type="PROSITE" id="PS50893">
    <property type="entry name" value="ABC_TRANSPORTER_2"/>
    <property type="match status" value="1"/>
</dbReference>
<evidence type="ECO:0000313" key="5">
    <source>
        <dbReference type="EMBL" id="EFV43331.1"/>
    </source>
</evidence>
<dbReference type="PANTHER" id="PTHR42788">
    <property type="entry name" value="TAURINE IMPORT ATP-BINDING PROTEIN-RELATED"/>
    <property type="match status" value="1"/>
</dbReference>
<accession>E5Y9D9</accession>
<keyword evidence="1" id="KW-0813">Transport</keyword>
<name>E5Y9D9_BILW3</name>
<protein>
    <submittedName>
        <fullName evidence="5">NitT/TauT family transport system ATP-binding protein</fullName>
    </submittedName>
</protein>
<dbReference type="PANTHER" id="PTHR42788:SF13">
    <property type="entry name" value="ALIPHATIC SULFONATES IMPORT ATP-BINDING PROTEIN SSUB"/>
    <property type="match status" value="1"/>
</dbReference>
<dbReference type="InterPro" id="IPR003439">
    <property type="entry name" value="ABC_transporter-like_ATP-bd"/>
</dbReference>
<evidence type="ECO:0000256" key="3">
    <source>
        <dbReference type="ARBA" id="ARBA00022840"/>
    </source>
</evidence>
<reference evidence="5 6" key="2">
    <citation type="submission" date="2013-04" db="EMBL/GenBank/DDBJ databases">
        <title>The Genome Sequence of Bilophila wadsworthia 3_1_6.</title>
        <authorList>
            <consortium name="The Broad Institute Genomics Platform"/>
            <person name="Earl A."/>
            <person name="Ward D."/>
            <person name="Feldgarden M."/>
            <person name="Gevers D."/>
            <person name="Sibley C."/>
            <person name="Strauss J."/>
            <person name="Allen-Vercoe E."/>
            <person name="Walker B."/>
            <person name="Young S."/>
            <person name="Zeng Q."/>
            <person name="Gargeya S."/>
            <person name="Fitzgerald M."/>
            <person name="Haas B."/>
            <person name="Abouelleil A."/>
            <person name="Allen A.W."/>
            <person name="Alvarado L."/>
            <person name="Arachchi H.M."/>
            <person name="Berlin A.M."/>
            <person name="Chapman S.B."/>
            <person name="Gainer-Dewar J."/>
            <person name="Goldberg J."/>
            <person name="Griggs A."/>
            <person name="Gujja S."/>
            <person name="Hansen M."/>
            <person name="Howarth C."/>
            <person name="Imamovic A."/>
            <person name="Ireland A."/>
            <person name="Larimer J."/>
            <person name="McCowan C."/>
            <person name="Murphy C."/>
            <person name="Pearson M."/>
            <person name="Poon T.W."/>
            <person name="Priest M."/>
            <person name="Roberts A."/>
            <person name="Saif S."/>
            <person name="Shea T."/>
            <person name="Sisk P."/>
            <person name="Sykes S."/>
            <person name="Wortman J."/>
            <person name="Nusbaum C."/>
            <person name="Birren B."/>
        </authorList>
    </citation>
    <scope>NUCLEOTIDE SEQUENCE [LARGE SCALE GENOMIC DNA]</scope>
    <source>
        <strain evidence="5 6">3_1_6</strain>
    </source>
</reference>
<keyword evidence="3 5" id="KW-0067">ATP-binding</keyword>
<dbReference type="Proteomes" id="UP000006034">
    <property type="component" value="Unassembled WGS sequence"/>
</dbReference>
<dbReference type="CDD" id="cd03293">
    <property type="entry name" value="ABC_NrtD_SsuB_transporters"/>
    <property type="match status" value="1"/>
</dbReference>
<dbReference type="Gene3D" id="3.40.50.300">
    <property type="entry name" value="P-loop containing nucleotide triphosphate hydrolases"/>
    <property type="match status" value="1"/>
</dbReference>
<sequence length="278" mass="30822">MSGNETPTRGHIQINNVSKIYDPDGAKVLAVDRCTMDIAPGEFCVVVGPSGCGKTTLLNAIAGFHSISSGEILLDGEVLCSADKQAQPGSDRIVVFQNGALFPWFTVLENVTFGPIVQKAMSKEEAEDKAMEMLGQMGLMGIENNYPSEISSGMRRRVEIARAMMNNPRVLLLDEPFRAMDALTKTVVHQFLLQVYDRSKTTVFFITHDLEEAIFLGSKVYIMTTRPATIKKILDVDIPRPRDFRVLSSPTYTRLKEECISAVHEEALKAFKAGEREM</sequence>
<dbReference type="EMBL" id="ADCP02000001">
    <property type="protein sequence ID" value="EFV43331.1"/>
    <property type="molecule type" value="Genomic_DNA"/>
</dbReference>
<feature type="domain" description="ABC transporter" evidence="4">
    <location>
        <begin position="12"/>
        <end position="250"/>
    </location>
</feature>
<organism evidence="5 6">
    <name type="scientific">Bilophila wadsworthia (strain 3_1_6)</name>
    <dbReference type="NCBI Taxonomy" id="563192"/>
    <lineage>
        <taxon>Bacteria</taxon>
        <taxon>Pseudomonadati</taxon>
        <taxon>Thermodesulfobacteriota</taxon>
        <taxon>Desulfovibrionia</taxon>
        <taxon>Desulfovibrionales</taxon>
        <taxon>Desulfovibrionaceae</taxon>
        <taxon>Bilophila</taxon>
    </lineage>
</organism>
<dbReference type="STRING" id="563192.HMPREF0179_02854"/>
<proteinExistence type="predicted"/>
<dbReference type="PROSITE" id="PS00211">
    <property type="entry name" value="ABC_TRANSPORTER_1"/>
    <property type="match status" value="1"/>
</dbReference>
<evidence type="ECO:0000313" key="6">
    <source>
        <dbReference type="Proteomes" id="UP000006034"/>
    </source>
</evidence>
<dbReference type="HOGENOM" id="CLU_000604_1_22_7"/>
<reference evidence="5 6" key="1">
    <citation type="submission" date="2010-10" db="EMBL/GenBank/DDBJ databases">
        <authorList>
            <consortium name="The Broad Institute Genome Sequencing Platform"/>
            <person name="Ward D."/>
            <person name="Earl A."/>
            <person name="Feldgarden M."/>
            <person name="Young S.K."/>
            <person name="Gargeya S."/>
            <person name="Zeng Q."/>
            <person name="Alvarado L."/>
            <person name="Berlin A."/>
            <person name="Bochicchio J."/>
            <person name="Chapman S.B."/>
            <person name="Chen Z."/>
            <person name="Freedman E."/>
            <person name="Gellesch M."/>
            <person name="Goldberg J."/>
            <person name="Griggs A."/>
            <person name="Gujja S."/>
            <person name="Heilman E."/>
            <person name="Heiman D."/>
            <person name="Howarth C."/>
            <person name="Mehta T."/>
            <person name="Neiman D."/>
            <person name="Pearson M."/>
            <person name="Roberts A."/>
            <person name="Saif S."/>
            <person name="Shea T."/>
            <person name="Shenoy N."/>
            <person name="Sisk P."/>
            <person name="Stolte C."/>
            <person name="Sykes S."/>
            <person name="White J."/>
            <person name="Yandava C."/>
            <person name="Allen-Vercoe E."/>
            <person name="Sibley C."/>
            <person name="Ambrose C.E."/>
            <person name="Strauss J."/>
            <person name="Daigneault M."/>
            <person name="Haas B."/>
            <person name="Nusbaum C."/>
            <person name="Birren B."/>
        </authorList>
    </citation>
    <scope>NUCLEOTIDE SEQUENCE [LARGE SCALE GENOMIC DNA]</scope>
    <source>
        <strain evidence="5 6">3_1_6</strain>
    </source>
</reference>
<dbReference type="RefSeq" id="WP_005028995.1">
    <property type="nucleotide sequence ID" value="NZ_KE150238.1"/>
</dbReference>
<dbReference type="SMART" id="SM00382">
    <property type="entry name" value="AAA"/>
    <property type="match status" value="1"/>
</dbReference>
<comment type="caution">
    <text evidence="5">The sequence shown here is derived from an EMBL/GenBank/DDBJ whole genome shotgun (WGS) entry which is preliminary data.</text>
</comment>
<dbReference type="eggNOG" id="COG1116">
    <property type="taxonomic scope" value="Bacteria"/>
</dbReference>
<dbReference type="GO" id="GO:0016887">
    <property type="term" value="F:ATP hydrolysis activity"/>
    <property type="evidence" value="ECO:0007669"/>
    <property type="project" value="InterPro"/>
</dbReference>
<dbReference type="InterPro" id="IPR003593">
    <property type="entry name" value="AAA+_ATPase"/>
</dbReference>
<keyword evidence="6" id="KW-1185">Reference proteome</keyword>
<dbReference type="OrthoDB" id="9809450at2"/>
<keyword evidence="2" id="KW-0547">Nucleotide-binding</keyword>
<dbReference type="SUPFAM" id="SSF52540">
    <property type="entry name" value="P-loop containing nucleoside triphosphate hydrolases"/>
    <property type="match status" value="1"/>
</dbReference>
<dbReference type="GeneID" id="78084756"/>
<dbReference type="InterPro" id="IPR027417">
    <property type="entry name" value="P-loop_NTPase"/>
</dbReference>